<dbReference type="Proteomes" id="UP000292274">
    <property type="component" value="Unassembled WGS sequence"/>
</dbReference>
<dbReference type="InterPro" id="IPR006311">
    <property type="entry name" value="TAT_signal"/>
</dbReference>
<evidence type="ECO:0000313" key="9">
    <source>
        <dbReference type="Proteomes" id="UP000292274"/>
    </source>
</evidence>
<dbReference type="OrthoDB" id="5177045at2"/>
<dbReference type="Gene3D" id="3.40.50.200">
    <property type="entry name" value="Peptidase S8/S53 domain"/>
    <property type="match status" value="1"/>
</dbReference>
<dbReference type="GO" id="GO:0004252">
    <property type="term" value="F:serine-type endopeptidase activity"/>
    <property type="evidence" value="ECO:0007669"/>
    <property type="project" value="UniProtKB-UniRule"/>
</dbReference>
<evidence type="ECO:0000256" key="2">
    <source>
        <dbReference type="ARBA" id="ARBA00022670"/>
    </source>
</evidence>
<feature type="active site" description="Charge relay system" evidence="5">
    <location>
        <position position="428"/>
    </location>
</feature>
<proteinExistence type="inferred from homology"/>
<evidence type="ECO:0000256" key="3">
    <source>
        <dbReference type="ARBA" id="ARBA00022801"/>
    </source>
</evidence>
<feature type="region of interest" description="Disordered" evidence="6">
    <location>
        <begin position="1"/>
        <end position="49"/>
    </location>
</feature>
<sequence>MHRLIGRIGEVRGNSAAPATGERARSRAVGGSVRPDHPTPPRPTGRPSRRRLLAASALAAAALPLGAGLRPAPARGDTDPADDQAYQLAFAQTLNADRNVRRYLATGREILYRPRQLLAAAGDARRVAAWLANSGQPVTIADTFAGVTRLQFAAETDIPTTVTRLRDPRQWPGQSVPLVQPHHVLLGLGNIMGNPGTPPRSSAALTPPDPTRLGEGAGVTVGICDTGIWRQAGVCHPDWLGGAYLPELDDEDPLYLHTDVLAAQGGHGTFVAGVVRQAAPGVRVDPEAALAPTGIGDEAMLVAALGRLEPQASVVNLSLGGFTLDDQPSLPLANAVAGLPSSTAVVAAAGNAGTDRPVWPAALNRVVGVAAVGADHTGVVPAAYSGFGPWVDACALGRRDSTYVEGRLPLPGRPTRLFHGFASWAGTSFAAAHVSGRLAALMTAGDLSADAARLALLAAPRWHPDYGVFVG</sequence>
<evidence type="ECO:0000259" key="7">
    <source>
        <dbReference type="Pfam" id="PF00082"/>
    </source>
</evidence>
<dbReference type="PROSITE" id="PS51318">
    <property type="entry name" value="TAT"/>
    <property type="match status" value="1"/>
</dbReference>
<dbReference type="Pfam" id="PF00082">
    <property type="entry name" value="Peptidase_S8"/>
    <property type="match status" value="1"/>
</dbReference>
<accession>A0A4V2LX04</accession>
<dbReference type="SUPFAM" id="SSF52743">
    <property type="entry name" value="Subtilisin-like"/>
    <property type="match status" value="1"/>
</dbReference>
<dbReference type="PROSITE" id="PS51892">
    <property type="entry name" value="SUBTILASE"/>
    <property type="match status" value="1"/>
</dbReference>
<keyword evidence="3 5" id="KW-0378">Hydrolase</keyword>
<keyword evidence="9" id="KW-1185">Reference proteome</keyword>
<dbReference type="PANTHER" id="PTHR43806:SF11">
    <property type="entry name" value="CEREVISIN-RELATED"/>
    <property type="match status" value="1"/>
</dbReference>
<protein>
    <submittedName>
        <fullName evidence="8">Serine protease</fullName>
    </submittedName>
</protein>
<feature type="domain" description="Peptidase S8/S53" evidence="7">
    <location>
        <begin position="216"/>
        <end position="444"/>
    </location>
</feature>
<dbReference type="InterPro" id="IPR000209">
    <property type="entry name" value="Peptidase_S8/S53_dom"/>
</dbReference>
<comment type="similarity">
    <text evidence="1 5">Belongs to the peptidase S8 family.</text>
</comment>
<dbReference type="InterPro" id="IPR036852">
    <property type="entry name" value="Peptidase_S8/S53_dom_sf"/>
</dbReference>
<evidence type="ECO:0000256" key="4">
    <source>
        <dbReference type="ARBA" id="ARBA00022825"/>
    </source>
</evidence>
<gene>
    <name evidence="8" type="ORF">E0H26_09145</name>
</gene>
<dbReference type="AlphaFoldDB" id="A0A4V2LX04"/>
<evidence type="ECO:0000256" key="1">
    <source>
        <dbReference type="ARBA" id="ARBA00011073"/>
    </source>
</evidence>
<evidence type="ECO:0000256" key="6">
    <source>
        <dbReference type="SAM" id="MobiDB-lite"/>
    </source>
</evidence>
<evidence type="ECO:0000313" key="8">
    <source>
        <dbReference type="EMBL" id="TCB98525.1"/>
    </source>
</evidence>
<evidence type="ECO:0000256" key="5">
    <source>
        <dbReference type="PROSITE-ProRule" id="PRU01240"/>
    </source>
</evidence>
<comment type="caution">
    <text evidence="8">The sequence shown here is derived from an EMBL/GenBank/DDBJ whole genome shotgun (WGS) entry which is preliminary data.</text>
</comment>
<dbReference type="CDD" id="cd00306">
    <property type="entry name" value="Peptidases_S8_S53"/>
    <property type="match status" value="1"/>
</dbReference>
<keyword evidence="2 5" id="KW-0645">Protease</keyword>
<name>A0A4V2LX04_9ACTN</name>
<feature type="active site" description="Charge relay system" evidence="5">
    <location>
        <position position="267"/>
    </location>
</feature>
<dbReference type="PRINTS" id="PR00723">
    <property type="entry name" value="SUBTILISIN"/>
</dbReference>
<organism evidence="8 9">
    <name type="scientific">Micromonospora zingiberis</name>
    <dbReference type="NCBI Taxonomy" id="2053011"/>
    <lineage>
        <taxon>Bacteria</taxon>
        <taxon>Bacillati</taxon>
        <taxon>Actinomycetota</taxon>
        <taxon>Actinomycetes</taxon>
        <taxon>Micromonosporales</taxon>
        <taxon>Micromonosporaceae</taxon>
        <taxon>Micromonospora</taxon>
    </lineage>
</organism>
<dbReference type="PANTHER" id="PTHR43806">
    <property type="entry name" value="PEPTIDASE S8"/>
    <property type="match status" value="1"/>
</dbReference>
<dbReference type="InterPro" id="IPR050131">
    <property type="entry name" value="Peptidase_S8_subtilisin-like"/>
</dbReference>
<keyword evidence="4 5" id="KW-0720">Serine protease</keyword>
<dbReference type="EMBL" id="SJJR01000004">
    <property type="protein sequence ID" value="TCB98525.1"/>
    <property type="molecule type" value="Genomic_DNA"/>
</dbReference>
<dbReference type="GO" id="GO:0006508">
    <property type="term" value="P:proteolysis"/>
    <property type="evidence" value="ECO:0007669"/>
    <property type="project" value="UniProtKB-KW"/>
</dbReference>
<reference evidence="8 9" key="1">
    <citation type="submission" date="2019-02" db="EMBL/GenBank/DDBJ databases">
        <title>Jishengella sp. nov., isolated from a root of Zingiber montanum.</title>
        <authorList>
            <person name="Kuncharoen N."/>
            <person name="Kudo T."/>
            <person name="Masahiro Y."/>
            <person name="Ohkuma M."/>
            <person name="Tanasupawat S."/>
        </authorList>
    </citation>
    <scope>NUCLEOTIDE SEQUENCE [LARGE SCALE GENOMIC DNA]</scope>
    <source>
        <strain evidence="8 9">PLAI 1-1</strain>
    </source>
</reference>
<feature type="active site" description="Charge relay system" evidence="5">
    <location>
        <position position="225"/>
    </location>
</feature>
<dbReference type="InterPro" id="IPR015500">
    <property type="entry name" value="Peptidase_S8_subtilisin-rel"/>
</dbReference>